<feature type="region of interest" description="Disordered" evidence="1">
    <location>
        <begin position="186"/>
        <end position="210"/>
    </location>
</feature>
<name>A0A430QBI3_SCHBO</name>
<organism evidence="2 3">
    <name type="scientific">Schistosoma bovis</name>
    <name type="common">Blood fluke</name>
    <dbReference type="NCBI Taxonomy" id="6184"/>
    <lineage>
        <taxon>Eukaryota</taxon>
        <taxon>Metazoa</taxon>
        <taxon>Spiralia</taxon>
        <taxon>Lophotrochozoa</taxon>
        <taxon>Platyhelminthes</taxon>
        <taxon>Trematoda</taxon>
        <taxon>Digenea</taxon>
        <taxon>Strigeidida</taxon>
        <taxon>Schistosomatoidea</taxon>
        <taxon>Schistosomatidae</taxon>
        <taxon>Schistosoma</taxon>
    </lineage>
</organism>
<reference evidence="2 3" key="1">
    <citation type="journal article" date="2019" name="PLoS Pathog.">
        <title>Genome sequence of the bovine parasite Schistosoma bovis Tanzania.</title>
        <authorList>
            <person name="Oey H."/>
            <person name="Zakrzewski M."/>
            <person name="Gobert G."/>
            <person name="Gravermann K."/>
            <person name="Stoye J."/>
            <person name="Jones M."/>
            <person name="Mcmanus D."/>
            <person name="Krause L."/>
        </authorList>
    </citation>
    <scope>NUCLEOTIDE SEQUENCE [LARGE SCALE GENOMIC DNA]</scope>
    <source>
        <strain evidence="2 3">TAN1997</strain>
    </source>
</reference>
<evidence type="ECO:0000256" key="1">
    <source>
        <dbReference type="SAM" id="MobiDB-lite"/>
    </source>
</evidence>
<dbReference type="EMBL" id="QMKO01002045">
    <property type="protein sequence ID" value="RTG85060.1"/>
    <property type="molecule type" value="Genomic_DNA"/>
</dbReference>
<dbReference type="Proteomes" id="UP000290809">
    <property type="component" value="Unassembled WGS sequence"/>
</dbReference>
<accession>A0A430QBI3</accession>
<dbReference type="AlphaFoldDB" id="A0A430QBI3"/>
<gene>
    <name evidence="2" type="ORF">DC041_0001598</name>
</gene>
<protein>
    <submittedName>
        <fullName evidence="2">Uncharacterized protein</fullName>
    </submittedName>
</protein>
<feature type="non-terminal residue" evidence="2">
    <location>
        <position position="928"/>
    </location>
</feature>
<sequence>MSYLSLLEKVDISKETETILWEPVYTMNKSLMKCLIRATLQTLQDYASQLQLGCNPTAIDIMNSSKKDSNQCGNNLNIEYYNCLNILLQTPVFATSVHGQLFNPADLCFSDFWYHKNQNILDEQFNPSFTTQNMLCSWNGAVGTGAGLPMPKIYISKSLQAFIAFNLEILLPMILNLLQIDVDEQQSKSQSNNRENSNNNSEKFDDDLNNREYTDNLNDDSLRLLISEVINVLLTILNGHGLNKSFNVDVADNSATENNENKNDTMEFVGLTAQLSTITSSVDWDLSGIEKLALCISDCLSLRALCSLLASIFDRENESPVKSFKFNGQHNVTSLFFGCAKEYDVSIRLLSEQITDISLVYYYNIGFTIEEDLNYLNKINLLLLPDQFKLQSNQSILGAQSDIKHLSKPIQSVWCILSNMWSILIQTCPGGLSRQIMAHVSSKLLESAVQQLDVSKINSGLDFSMQFRDELWLILAIAKFALYRSAETISEVLGVGNLSVELNTIHTTGLLTTQMLLSCFTPRHLWEKLHEKGFYSYIVENTNKTFDFSLSNWLAIVDSTQFHDIPIHLMKEHPRQTELEIEVELFSVSGHFDPVRIISVSFLLILETLYANQSTDILTDKEKLVAKQLFISILRILDAIPEYTDFLGKVVELVIIPGSEKCKLLSRTLLDHKEWPLWFDALVQLLAEPLERIWIRFKELKDQRLEEDESFHDYELVNKLNENPTNILNNYIPKRRVYWDRLFPSEEEIGNYVNYYQKCGCSQEVWFELACDIIRLPVMNCSTGLQLALTKINDYFITIIENQLVEYSEQININNNNLINGQHFAIHLVILFLNYRIHEEIKIKTLNNEYKTQQQSTIEQLQYSILLEYLKSLLNVNDENEDIYACKKRVRSFLTERNNDVNDSESFIPGNSSRIFKNIQNLRFVQHK</sequence>
<proteinExistence type="predicted"/>
<feature type="compositionally biased region" description="Low complexity" evidence="1">
    <location>
        <begin position="187"/>
        <end position="201"/>
    </location>
</feature>
<evidence type="ECO:0000313" key="3">
    <source>
        <dbReference type="Proteomes" id="UP000290809"/>
    </source>
</evidence>
<comment type="caution">
    <text evidence="2">The sequence shown here is derived from an EMBL/GenBank/DDBJ whole genome shotgun (WGS) entry which is preliminary data.</text>
</comment>
<keyword evidence="3" id="KW-1185">Reference proteome</keyword>
<evidence type="ECO:0000313" key="2">
    <source>
        <dbReference type="EMBL" id="RTG85060.1"/>
    </source>
</evidence>